<dbReference type="PROSITE" id="PS51257">
    <property type="entry name" value="PROKAR_LIPOPROTEIN"/>
    <property type="match status" value="1"/>
</dbReference>
<evidence type="ECO:0000256" key="1">
    <source>
        <dbReference type="SAM" id="SignalP"/>
    </source>
</evidence>
<dbReference type="KEGG" id="efal:FH779_06065"/>
<gene>
    <name evidence="2" type="ORF">FH779_06065</name>
</gene>
<proteinExistence type="predicted"/>
<protein>
    <recommendedName>
        <fullName evidence="4">Lipoprotein</fullName>
    </recommendedName>
</protein>
<dbReference type="RefSeq" id="WP_180906379.1">
    <property type="nucleotide sequence ID" value="NZ_CP040908.1"/>
</dbReference>
<feature type="chain" id="PRO_5028991061" description="Lipoprotein" evidence="1">
    <location>
        <begin position="21"/>
        <end position="263"/>
    </location>
</feature>
<organism evidence="2 3">
    <name type="scientific">Empedobacter falsenii</name>
    <dbReference type="NCBI Taxonomy" id="343874"/>
    <lineage>
        <taxon>Bacteria</taxon>
        <taxon>Pseudomonadati</taxon>
        <taxon>Bacteroidota</taxon>
        <taxon>Flavobacteriia</taxon>
        <taxon>Flavobacteriales</taxon>
        <taxon>Weeksellaceae</taxon>
        <taxon>Empedobacter</taxon>
    </lineage>
</organism>
<feature type="signal peptide" evidence="1">
    <location>
        <begin position="1"/>
        <end position="20"/>
    </location>
</feature>
<keyword evidence="1" id="KW-0732">Signal</keyword>
<accession>A0A7H9DR82</accession>
<evidence type="ECO:0008006" key="4">
    <source>
        <dbReference type="Google" id="ProtNLM"/>
    </source>
</evidence>
<evidence type="ECO:0000313" key="2">
    <source>
        <dbReference type="EMBL" id="QLL57668.1"/>
    </source>
</evidence>
<dbReference type="GeneID" id="78401012"/>
<dbReference type="AlphaFoldDB" id="A0A7H9DR82"/>
<keyword evidence="3" id="KW-1185">Reference proteome</keyword>
<dbReference type="EMBL" id="CP040908">
    <property type="protein sequence ID" value="QLL57668.1"/>
    <property type="molecule type" value="Genomic_DNA"/>
</dbReference>
<dbReference type="Proteomes" id="UP000510643">
    <property type="component" value="Chromosome"/>
</dbReference>
<evidence type="ECO:0000313" key="3">
    <source>
        <dbReference type="Proteomes" id="UP000510643"/>
    </source>
</evidence>
<sequence>MKYIYYCLLMLFLFSCGSSVKTKLINQSTNELENKEVLVIYNEEDLPSKSILLGSIKIGDSGFSTECSKGEVLNNAIEQTKKNNGNILLISEIKEPSYASSCYRLKANIYYNTTSEMETFHQESDNTFDATADYAMVHILCTYIEGKAVTFEGENRLSSEHKIVMGDKTVRIKENQMISIPIKKIGKLVLSSDELSEKRYLEIDIEKGKEYFINASTYRHNNGAVLFNGQRFVLNKLNSTEGKNLYNSLKSIIDERKRLENEQ</sequence>
<reference evidence="2 3" key="1">
    <citation type="submission" date="2019-06" db="EMBL/GenBank/DDBJ databases">
        <title>Emergence of pandrug resistant Empedobacter falsenii in China.</title>
        <authorList>
            <person name="Dong N."/>
            <person name="Chen S."/>
            <person name="Zhang R."/>
        </authorList>
    </citation>
    <scope>NUCLEOTIDE SEQUENCE [LARGE SCALE GENOMIC DNA]</scope>
    <source>
        <strain evidence="2 3">1681-1</strain>
    </source>
</reference>
<name>A0A7H9DR82_9FLAO</name>